<name>A0A371EV76_MUCPR</name>
<comment type="caution">
    <text evidence="2">The sequence shown here is derived from an EMBL/GenBank/DDBJ whole genome shotgun (WGS) entry which is preliminary data.</text>
</comment>
<dbReference type="GO" id="GO:0005634">
    <property type="term" value="C:nucleus"/>
    <property type="evidence" value="ECO:0007669"/>
    <property type="project" value="TreeGrafter"/>
</dbReference>
<feature type="compositionally biased region" description="Polar residues" evidence="1">
    <location>
        <begin position="815"/>
        <end position="824"/>
    </location>
</feature>
<feature type="region of interest" description="Disordered" evidence="1">
    <location>
        <begin position="286"/>
        <end position="345"/>
    </location>
</feature>
<dbReference type="OrthoDB" id="784889at2759"/>
<dbReference type="GO" id="GO:0042752">
    <property type="term" value="P:regulation of circadian rhythm"/>
    <property type="evidence" value="ECO:0007669"/>
    <property type="project" value="InterPro"/>
</dbReference>
<feature type="compositionally biased region" description="Polar residues" evidence="1">
    <location>
        <begin position="1001"/>
        <end position="1034"/>
    </location>
</feature>
<evidence type="ECO:0000313" key="3">
    <source>
        <dbReference type="Proteomes" id="UP000257109"/>
    </source>
</evidence>
<feature type="compositionally biased region" description="Polar residues" evidence="1">
    <location>
        <begin position="1192"/>
        <end position="1226"/>
    </location>
</feature>
<feature type="compositionally biased region" description="Basic and acidic residues" evidence="1">
    <location>
        <begin position="336"/>
        <end position="345"/>
    </location>
</feature>
<dbReference type="PANTHER" id="PTHR34798:SF1">
    <property type="entry name" value="TIC-LIKE PROTEIN"/>
    <property type="match status" value="1"/>
</dbReference>
<dbReference type="STRING" id="157652.A0A371EV76"/>
<feature type="region of interest" description="Disordered" evidence="1">
    <location>
        <begin position="172"/>
        <end position="198"/>
    </location>
</feature>
<proteinExistence type="predicted"/>
<organism evidence="2 3">
    <name type="scientific">Mucuna pruriens</name>
    <name type="common">Velvet bean</name>
    <name type="synonym">Dolichos pruriens</name>
    <dbReference type="NCBI Taxonomy" id="157652"/>
    <lineage>
        <taxon>Eukaryota</taxon>
        <taxon>Viridiplantae</taxon>
        <taxon>Streptophyta</taxon>
        <taxon>Embryophyta</taxon>
        <taxon>Tracheophyta</taxon>
        <taxon>Spermatophyta</taxon>
        <taxon>Magnoliopsida</taxon>
        <taxon>eudicotyledons</taxon>
        <taxon>Gunneridae</taxon>
        <taxon>Pentapetalae</taxon>
        <taxon>rosids</taxon>
        <taxon>fabids</taxon>
        <taxon>Fabales</taxon>
        <taxon>Fabaceae</taxon>
        <taxon>Papilionoideae</taxon>
        <taxon>50 kb inversion clade</taxon>
        <taxon>NPAAA clade</taxon>
        <taxon>indigoferoid/millettioid clade</taxon>
        <taxon>Phaseoleae</taxon>
        <taxon>Mucuna</taxon>
    </lineage>
</organism>
<feature type="compositionally biased region" description="Polar residues" evidence="1">
    <location>
        <begin position="113"/>
        <end position="122"/>
    </location>
</feature>
<feature type="region of interest" description="Disordered" evidence="1">
    <location>
        <begin position="79"/>
        <end position="131"/>
    </location>
</feature>
<feature type="compositionally biased region" description="Low complexity" evidence="1">
    <location>
        <begin position="800"/>
        <end position="814"/>
    </location>
</feature>
<feature type="compositionally biased region" description="Low complexity" evidence="1">
    <location>
        <begin position="1035"/>
        <end position="1055"/>
    </location>
</feature>
<feature type="compositionally biased region" description="Low complexity" evidence="1">
    <location>
        <begin position="172"/>
        <end position="181"/>
    </location>
</feature>
<reference evidence="2" key="1">
    <citation type="submission" date="2018-05" db="EMBL/GenBank/DDBJ databases">
        <title>Draft genome of Mucuna pruriens seed.</title>
        <authorList>
            <person name="Nnadi N.E."/>
            <person name="Vos R."/>
            <person name="Hasami M.H."/>
            <person name="Devisetty U.K."/>
            <person name="Aguiy J.C."/>
        </authorList>
    </citation>
    <scope>NUCLEOTIDE SEQUENCE [LARGE SCALE GENOMIC DNA]</scope>
    <source>
        <strain evidence="2">JCA_2017</strain>
    </source>
</reference>
<gene>
    <name evidence="2" type="primary">TIC</name>
    <name evidence="2" type="ORF">CR513_50897</name>
</gene>
<feature type="region of interest" description="Disordered" evidence="1">
    <location>
        <begin position="1"/>
        <end position="28"/>
    </location>
</feature>
<feature type="compositionally biased region" description="Polar residues" evidence="1">
    <location>
        <begin position="1088"/>
        <end position="1117"/>
    </location>
</feature>
<feature type="region of interest" description="Disordered" evidence="1">
    <location>
        <begin position="433"/>
        <end position="457"/>
    </location>
</feature>
<feature type="region of interest" description="Disordered" evidence="1">
    <location>
        <begin position="682"/>
        <end position="705"/>
    </location>
</feature>
<feature type="compositionally biased region" description="Low complexity" evidence="1">
    <location>
        <begin position="825"/>
        <end position="843"/>
    </location>
</feature>
<feature type="region of interest" description="Disordered" evidence="1">
    <location>
        <begin position="800"/>
        <end position="865"/>
    </location>
</feature>
<protein>
    <submittedName>
        <fullName evidence="2">Protein TIME FOR COFFEE</fullName>
    </submittedName>
</protein>
<feature type="region of interest" description="Disordered" evidence="1">
    <location>
        <begin position="1179"/>
        <end position="1232"/>
    </location>
</feature>
<sequence>MRQRQQQATRSPWTEPENPEDPPHPCLQTPSLDAVTLLSPSEALLVRIAFFFSFLFNFHYAHPICFTEEDAQEMRLKANNNKRDREWSKRRRGSNSHSTEEESVGNEQDARMYSSNTASSASDHNHRGRPCNVTDVVIGATVPRRTRSGPTKIIILIQNPLALHHNLVEEQSAEAASPSSSNVSLPKKMKSTRVPSSSNQEDIEIEIAELLYGLRASQNHDPSVDAGALSFRIRSWIFSHIFYSSAPLFSNPFFSLAFLLAEKKKVENYSSSFTLPLKNSIAESVKIESEQPAETEQPSPESSRMLGGHGIGSLQGPKQDIEEDSLNSGAGCGDIADGRSESKFDVDKHDCASTRGMCDDVLGDNGQHKFEIDLMAPPPVTLSPERDNLSRGEDGVKVEDKVESFIKKEKTLVEIEVVRMKVDLENRNKHIDLATNQELGEQDRIKEQPTTSSTNPKLEKNEVSYTSLLLQFNVVQHLCHRLCPKGQAVSLLLGTRPFISLGILTTICRYMPPLGTIVKTDKTTGLLTAPQHGNFVLSQPRPKRCATHDYIARNIFMHQQCTKMNTLLPSAISRGSMCEPKPDNVNQMHSAESVVVGKQCHKQSPPGVNQNAAPEKRWAAISDFSLAAIKSSGPANPMDLMQMKQLALQQGPHPGSSGNIVHGPAFLIPPGQHQASVITGTSQAGGVNNASSASSSNKFHSSAAGSLGTSTLPASAAAMSFSYPNLAANDATYMTLVPNSGYPFPFSTPLGASAAIRGASPAQSTPMLNGPLYSSQIFHPLQYPQQHPQSQPLIQPSYLNASTSSVSSSSHKQSQGMQGNSNNILSSTTKQLQQSQKQHTSQSHPRKHETGLAGENAPSATSGTAYSQKNVFGQNFTIPVQPLSLSFMPSATSDSIGGNSGNFGDKQQQQLSLKGGIEHIPSQAYAISFAAYNGTNVPSNLNFSTMAQNPVIFQSLPDIAWQGYHAASTSHATQQKMYPIIEGKSGGNSSHRDDEKKATSGKPSTNGPTTLVFDNSSKNLNFVSSPMNGNWPSRSITSTATTSLPLTSNGANSQQPSQLLHLQQQHGMLQQQSAVATRYKVSSTNASAATNLNTPPVYSQTQTQCKSSNQGSQSKNLVRTPDSQVLSTSIITSTTPSLQSFSHDQGRVRQGHTQISFGGNYISSLPLQGQQLFNNNQSLSTTVAGAPPSGGNLKTTSQGSKVSSSVNTSQIQQTENSSTGTGQKSSPVCGRNVPSILSSCPSHLSELKY</sequence>
<evidence type="ECO:0000256" key="1">
    <source>
        <dbReference type="SAM" id="MobiDB-lite"/>
    </source>
</evidence>
<feature type="region of interest" description="Disordered" evidence="1">
    <location>
        <begin position="981"/>
        <end position="1055"/>
    </location>
</feature>
<dbReference type="EMBL" id="QJKJ01011914">
    <property type="protein sequence ID" value="RDX69923.1"/>
    <property type="molecule type" value="Genomic_DNA"/>
</dbReference>
<dbReference type="Proteomes" id="UP000257109">
    <property type="component" value="Unassembled WGS sequence"/>
</dbReference>
<evidence type="ECO:0000313" key="2">
    <source>
        <dbReference type="EMBL" id="RDX69923.1"/>
    </source>
</evidence>
<accession>A0A371EV76</accession>
<dbReference type="AlphaFoldDB" id="A0A371EV76"/>
<feature type="compositionally biased region" description="Polar residues" evidence="1">
    <location>
        <begin position="292"/>
        <end position="302"/>
    </location>
</feature>
<feature type="non-terminal residue" evidence="2">
    <location>
        <position position="1"/>
    </location>
</feature>
<feature type="compositionally biased region" description="Polar residues" evidence="1">
    <location>
        <begin position="1"/>
        <end position="12"/>
    </location>
</feature>
<dbReference type="InterPro" id="IPR039317">
    <property type="entry name" value="TIC"/>
</dbReference>
<feature type="region of interest" description="Disordered" evidence="1">
    <location>
        <begin position="1088"/>
        <end position="1121"/>
    </location>
</feature>
<keyword evidence="3" id="KW-1185">Reference proteome</keyword>
<dbReference type="PANTHER" id="PTHR34798">
    <property type="entry name" value="PROTEIN TIME FOR COFFEE"/>
    <property type="match status" value="1"/>
</dbReference>